<dbReference type="AlphaFoldDB" id="A0A2I4EK52"/>
<reference evidence="2" key="1">
    <citation type="submission" date="2025-08" db="UniProtKB">
        <authorList>
            <consortium name="RefSeq"/>
        </authorList>
    </citation>
    <scope>IDENTIFICATION</scope>
    <source>
        <tissue evidence="2">Leaves</tissue>
    </source>
</reference>
<name>A0A2I4EK52_JUGRE</name>
<evidence type="ECO:0000313" key="1">
    <source>
        <dbReference type="Proteomes" id="UP000235220"/>
    </source>
</evidence>
<dbReference type="InterPro" id="IPR000477">
    <property type="entry name" value="RT_dom"/>
</dbReference>
<accession>A0A2I4EK52</accession>
<dbReference type="InterPro" id="IPR036691">
    <property type="entry name" value="Endo/exonu/phosph_ase_sf"/>
</dbReference>
<protein>
    <submittedName>
        <fullName evidence="2">Uncharacterized protein LOC108990305</fullName>
    </submittedName>
</protein>
<proteinExistence type="predicted"/>
<dbReference type="Proteomes" id="UP000235220">
    <property type="component" value="Chromosome 14"/>
</dbReference>
<dbReference type="Gene3D" id="3.60.10.10">
    <property type="entry name" value="Endonuclease/exonuclease/phosphatase"/>
    <property type="match status" value="1"/>
</dbReference>
<gene>
    <name evidence="2" type="primary">LOC108990305</name>
</gene>
<dbReference type="CDD" id="cd01650">
    <property type="entry name" value="RT_nLTR_like"/>
    <property type="match status" value="1"/>
</dbReference>
<dbReference type="PANTHER" id="PTHR33116">
    <property type="entry name" value="REVERSE TRANSCRIPTASE ZINC-BINDING DOMAIN-CONTAINING PROTEIN-RELATED-RELATED"/>
    <property type="match status" value="1"/>
</dbReference>
<evidence type="ECO:0000313" key="2">
    <source>
        <dbReference type="RefSeq" id="XP_018819775.1"/>
    </source>
</evidence>
<keyword evidence="1" id="KW-1185">Reference proteome</keyword>
<sequence length="1111" mass="126399">METKCGRKRVEEVRNKLDFDSSFVVDSKGFSGGLAFLWNSTIDSTLESFSQHHISMSLIHESSAKGVLFSGFYGSPIIANRPDSWKLLRMMRPKIEQAWFCFGDFNEILHKHEKYGAACQPYQQMELFRATVDFCNLSDLGFVGPKFTWCNNKEGAQFTKERLDRVFGNLLGTEFFVHCSIQALVAQTLDHSPILMSLQSVGRVLHHEGRGREKLFRFEASWNLQEECSSLIHSSWKSTQSKLNQLSSLQNSNKGSNNKEIKNLQKDIDRLLEEENVKWQQRAKQNWLRDGDRNSKFFHRCANQRSKTNEISKLVLDDGRIINDMEGIAEAFCQHYMALFSSFNPCGLEACLSHIQPSVTEAMNNNLSSPFTLEEVNEALFQMNPLGSPGPDGFSAIFYQSHWGVVGGDVTKAVLEVLNHGGDLGSINDTFIVLIPKLKSPQTVLDFRPISLCNVLYKIVSKVLSNRLKSILPQIISPTQSAFVPGRMILDNVIVAFEALHSMSTKWKGQQGYMAVKLDMSYDEDGFQSEVDLSDYEVYINRLLGLYENASGQQLNKSKTSIFFNANTRQVPRDHILGITGTQSTSCYETYLGLPVLIGRSRHAAFKGILDRMRNKINNWKTKFLSLAGKEILLKAVLQALPTYCMGVFKLPKSLLHEINRVMQQFWWGHMHNEKKVHWVSWGQMGKEKGEGGLGFRDFESFNMALLAKLGWRLIQFPDSLAAKVLKVKYFSTSDFLQAKVGAKPFFIWRSLCATRELIKKGSIWRIGNGQDTKIWNCRWLPRPSSYMVQTPIQVLNAEARVVELINEETKQWNRGLVVFVLGNEAAEVVHKIPISVTRARDRLIWMGTKDGQFTVKSAYHKQKELRELHKGQTSHRAKRFKDWTGFWKLQIPNVTKIFMWRACLESLPTRLNLYKKKIVDSPLCPICCREEESATHALWSCSSAIDVWSHGPKVLQKCSNSVGCFKDLVEQFFSSIDQTLMELFSMTARGIWLRRNNMVFENSFMQPMQVARQAAIHLTDFKAVQFGSKREIEQSQDHLSVWVPPPVNFNKINWDATLSVTHNKIRIGLVARDHEGSIVATKKLSKPGVLDPLLPKALGGLYAAGDHPKN</sequence>
<dbReference type="KEGG" id="jre:108990305"/>
<dbReference type="GeneID" id="108990305"/>
<dbReference type="Pfam" id="PF13966">
    <property type="entry name" value="zf-RVT"/>
    <property type="match status" value="1"/>
</dbReference>
<dbReference type="PANTHER" id="PTHR33116:SF86">
    <property type="entry name" value="REVERSE TRANSCRIPTASE DOMAIN-CONTAINING PROTEIN"/>
    <property type="match status" value="1"/>
</dbReference>
<dbReference type="InterPro" id="IPR026960">
    <property type="entry name" value="RVT-Znf"/>
</dbReference>
<dbReference type="RefSeq" id="XP_018819775.1">
    <property type="nucleotide sequence ID" value="XM_018964230.1"/>
</dbReference>
<dbReference type="OrthoDB" id="1738942at2759"/>
<dbReference type="Gramene" id="Jr14_14010_p1">
    <property type="protein sequence ID" value="cds.Jr14_14010_p1"/>
    <property type="gene ID" value="Jr14_14010"/>
</dbReference>
<dbReference type="STRING" id="51240.A0A2I4EK52"/>
<dbReference type="Pfam" id="PF00078">
    <property type="entry name" value="RVT_1"/>
    <property type="match status" value="1"/>
</dbReference>
<organism evidence="1 2">
    <name type="scientific">Juglans regia</name>
    <name type="common">English walnut</name>
    <dbReference type="NCBI Taxonomy" id="51240"/>
    <lineage>
        <taxon>Eukaryota</taxon>
        <taxon>Viridiplantae</taxon>
        <taxon>Streptophyta</taxon>
        <taxon>Embryophyta</taxon>
        <taxon>Tracheophyta</taxon>
        <taxon>Spermatophyta</taxon>
        <taxon>Magnoliopsida</taxon>
        <taxon>eudicotyledons</taxon>
        <taxon>Gunneridae</taxon>
        <taxon>Pentapetalae</taxon>
        <taxon>rosids</taxon>
        <taxon>fabids</taxon>
        <taxon>Fagales</taxon>
        <taxon>Juglandaceae</taxon>
        <taxon>Juglans</taxon>
    </lineage>
</organism>
<dbReference type="SUPFAM" id="SSF56219">
    <property type="entry name" value="DNase I-like"/>
    <property type="match status" value="1"/>
</dbReference>